<protein>
    <submittedName>
        <fullName evidence="5">Allophanate hydrolase</fullName>
    </submittedName>
</protein>
<keyword evidence="3" id="KW-0067">ATP-binding</keyword>
<dbReference type="SMART" id="SM00796">
    <property type="entry name" value="AHS1"/>
    <property type="match status" value="1"/>
</dbReference>
<evidence type="ECO:0000313" key="5">
    <source>
        <dbReference type="EMBL" id="APT59984.1"/>
    </source>
</evidence>
<name>A0A1L7AMP2_9PROT</name>
<dbReference type="PANTHER" id="PTHR34698:SF2">
    <property type="entry name" value="5-OXOPROLINASE SUBUNIT B"/>
    <property type="match status" value="1"/>
</dbReference>
<reference evidence="5 6" key="1">
    <citation type="submission" date="2016-05" db="EMBL/GenBank/DDBJ databases">
        <title>Complete Genome and Methylome Analysis of Psychrotrophic Bacterial Isolates from Antarctic Lake Untersee.</title>
        <authorList>
            <person name="Fomenkov A."/>
            <person name="Akimov V.N."/>
            <person name="Vasilyeva L.V."/>
            <person name="Andersen D."/>
            <person name="Vincze T."/>
            <person name="Roberts R.J."/>
        </authorList>
    </citation>
    <scope>NUCLEOTIDE SEQUENCE [LARGE SCALE GENOMIC DNA]</scope>
    <source>
        <strain evidence="5 6">U14-5</strain>
    </source>
</reference>
<gene>
    <name evidence="5" type="ORF">RGI145_22090</name>
</gene>
<keyword evidence="2 5" id="KW-0378">Hydrolase</keyword>
<dbReference type="STRING" id="257708.RGI145_22090"/>
<dbReference type="KEGG" id="rgi:RGI145_22090"/>
<dbReference type="InterPro" id="IPR029000">
    <property type="entry name" value="Cyclophilin-like_dom_sf"/>
</dbReference>
<evidence type="ECO:0000256" key="2">
    <source>
        <dbReference type="ARBA" id="ARBA00022801"/>
    </source>
</evidence>
<dbReference type="InterPro" id="IPR010016">
    <property type="entry name" value="PxpB"/>
</dbReference>
<dbReference type="NCBIfam" id="TIGR00370">
    <property type="entry name" value="5-oxoprolinase subunit PxpB"/>
    <property type="match status" value="1"/>
</dbReference>
<evidence type="ECO:0000259" key="4">
    <source>
        <dbReference type="SMART" id="SM00796"/>
    </source>
</evidence>
<proteinExistence type="predicted"/>
<dbReference type="GO" id="GO:0016787">
    <property type="term" value="F:hydrolase activity"/>
    <property type="evidence" value="ECO:0007669"/>
    <property type="project" value="UniProtKB-KW"/>
</dbReference>
<evidence type="ECO:0000313" key="6">
    <source>
        <dbReference type="Proteomes" id="UP000185494"/>
    </source>
</evidence>
<keyword evidence="1" id="KW-0547">Nucleotide-binding</keyword>
<dbReference type="SUPFAM" id="SSF160467">
    <property type="entry name" value="PH0987 N-terminal domain-like"/>
    <property type="match status" value="1"/>
</dbReference>
<sequence length="221" mass="23245">MAEALPPLHTSWLGEGAVLCQSDPAPLDTALQERFWTLAREVVRLPFVREAVPGMNNLLLVIDPCSDGEAAVAAIRHCWASAGRSAVTGKEVTIPVRYGGTSGYDLAHVAAVTGLSPEEVARRHSAGRYVVYALGSQPGFGYLAGLDPALVVPRRDVPRVRVESGSVVIGGAQTGVISRTSPSGWHVIGTTDLPFFDPGGDPPALLAPGDMIRFTIESLAP</sequence>
<evidence type="ECO:0000256" key="1">
    <source>
        <dbReference type="ARBA" id="ARBA00022741"/>
    </source>
</evidence>
<dbReference type="EMBL" id="CP015584">
    <property type="protein sequence ID" value="APT59984.1"/>
    <property type="molecule type" value="Genomic_DNA"/>
</dbReference>
<dbReference type="InterPro" id="IPR003833">
    <property type="entry name" value="CT_C_D"/>
</dbReference>
<dbReference type="AlphaFoldDB" id="A0A1L7AMP2"/>
<dbReference type="SUPFAM" id="SSF50891">
    <property type="entry name" value="Cyclophilin-like"/>
    <property type="match status" value="1"/>
</dbReference>
<dbReference type="GO" id="GO:0005524">
    <property type="term" value="F:ATP binding"/>
    <property type="evidence" value="ECO:0007669"/>
    <property type="project" value="UniProtKB-KW"/>
</dbReference>
<dbReference type="Proteomes" id="UP000185494">
    <property type="component" value="Chromosome 2"/>
</dbReference>
<dbReference type="Gene3D" id="2.40.100.10">
    <property type="entry name" value="Cyclophilin-like"/>
    <property type="match status" value="1"/>
</dbReference>
<dbReference type="RefSeq" id="WP_075800695.1">
    <property type="nucleotide sequence ID" value="NZ_CP015584.1"/>
</dbReference>
<accession>A0A1L7AMP2</accession>
<organism evidence="5 6">
    <name type="scientific">Roseomonas gilardii</name>
    <dbReference type="NCBI Taxonomy" id="257708"/>
    <lineage>
        <taxon>Bacteria</taxon>
        <taxon>Pseudomonadati</taxon>
        <taxon>Pseudomonadota</taxon>
        <taxon>Alphaproteobacteria</taxon>
        <taxon>Acetobacterales</taxon>
        <taxon>Roseomonadaceae</taxon>
        <taxon>Roseomonas</taxon>
    </lineage>
</organism>
<dbReference type="Pfam" id="PF02682">
    <property type="entry name" value="CT_C_D"/>
    <property type="match status" value="1"/>
</dbReference>
<dbReference type="PANTHER" id="PTHR34698">
    <property type="entry name" value="5-OXOPROLINASE SUBUNIT B"/>
    <property type="match status" value="1"/>
</dbReference>
<evidence type="ECO:0000256" key="3">
    <source>
        <dbReference type="ARBA" id="ARBA00022840"/>
    </source>
</evidence>
<feature type="domain" description="Carboxyltransferase" evidence="4">
    <location>
        <begin position="8"/>
        <end position="206"/>
    </location>
</feature>